<dbReference type="RefSeq" id="WP_264603302.1">
    <property type="nucleotide sequence ID" value="NZ_JAOQNS010000014.1"/>
</dbReference>
<sequence length="132" mass="14329">MANATQFSIDLEREFVEEVEDKLTLVLQKIAMETLSRVVLRTPVDSGRARGSWVVSLESPTDEVPAGVDPGGAATINRGSSIITGLHEPKVTYVQSNLPYINRLENGWSGQAPNGMVAVTVAEIETMFARID</sequence>
<reference evidence="2" key="1">
    <citation type="submission" date="2023-07" db="EMBL/GenBank/DDBJ databases">
        <title>Genome sequencing of Purple Non-Sulfur Bacteria from various extreme environments.</title>
        <authorList>
            <person name="Mayer M."/>
        </authorList>
    </citation>
    <scope>NUCLEOTIDE SEQUENCE [LARGE SCALE GENOMIC DNA]</scope>
    <source>
        <strain evidence="2">DSM 17935</strain>
    </source>
</reference>
<evidence type="ECO:0000313" key="2">
    <source>
        <dbReference type="Proteomes" id="UP001209755"/>
    </source>
</evidence>
<comment type="caution">
    <text evidence="1">The sequence shown here is derived from an EMBL/GenBank/DDBJ whole genome shotgun (WGS) entry which is preliminary data.</text>
</comment>
<gene>
    <name evidence="1" type="ORF">M2319_004083</name>
</gene>
<dbReference type="EMBL" id="JAOQNS010000014">
    <property type="protein sequence ID" value="MCW2309724.1"/>
    <property type="molecule type" value="Genomic_DNA"/>
</dbReference>
<evidence type="ECO:0000313" key="1">
    <source>
        <dbReference type="EMBL" id="MCW2309724.1"/>
    </source>
</evidence>
<protein>
    <recommendedName>
        <fullName evidence="3">HK97 gp10 family phage protein</fullName>
    </recommendedName>
</protein>
<name>A0ABT3HHE1_9HYPH</name>
<proteinExistence type="predicted"/>
<keyword evidence="2" id="KW-1185">Reference proteome</keyword>
<accession>A0ABT3HHE1</accession>
<organism evidence="1 2">
    <name type="scientific">Rhodobium gokarnense</name>
    <dbReference type="NCBI Taxonomy" id="364296"/>
    <lineage>
        <taxon>Bacteria</taxon>
        <taxon>Pseudomonadati</taxon>
        <taxon>Pseudomonadota</taxon>
        <taxon>Alphaproteobacteria</taxon>
        <taxon>Hyphomicrobiales</taxon>
        <taxon>Rhodobiaceae</taxon>
        <taxon>Rhodobium</taxon>
    </lineage>
</organism>
<evidence type="ECO:0008006" key="3">
    <source>
        <dbReference type="Google" id="ProtNLM"/>
    </source>
</evidence>
<dbReference type="Proteomes" id="UP001209755">
    <property type="component" value="Unassembled WGS sequence"/>
</dbReference>